<comment type="caution">
    <text evidence="1">The sequence shown here is derived from an EMBL/GenBank/DDBJ whole genome shotgun (WGS) entry which is preliminary data.</text>
</comment>
<accession>A0A8J6C1V1</accession>
<keyword evidence="2" id="KW-1185">Reference proteome</keyword>
<reference evidence="1" key="1">
    <citation type="submission" date="2021-05" db="EMBL/GenBank/DDBJ databases">
        <title>The genome of the haptophyte Pavlova lutheri (Diacronema luteri, Pavlovales) - a model for lipid biosynthesis in eukaryotic algae.</title>
        <authorList>
            <person name="Hulatt C.J."/>
            <person name="Posewitz M.C."/>
        </authorList>
    </citation>
    <scope>NUCLEOTIDE SEQUENCE</scope>
    <source>
        <strain evidence="1">NIVA-4/92</strain>
    </source>
</reference>
<evidence type="ECO:0000313" key="1">
    <source>
        <dbReference type="EMBL" id="KAG8459172.1"/>
    </source>
</evidence>
<organism evidence="1 2">
    <name type="scientific">Diacronema lutheri</name>
    <name type="common">Unicellular marine alga</name>
    <name type="synonym">Monochrysis lutheri</name>
    <dbReference type="NCBI Taxonomy" id="2081491"/>
    <lineage>
        <taxon>Eukaryota</taxon>
        <taxon>Haptista</taxon>
        <taxon>Haptophyta</taxon>
        <taxon>Pavlovophyceae</taxon>
        <taxon>Pavlovales</taxon>
        <taxon>Pavlovaceae</taxon>
        <taxon>Diacronema</taxon>
    </lineage>
</organism>
<dbReference type="EMBL" id="JAGTXO010000043">
    <property type="protein sequence ID" value="KAG8459172.1"/>
    <property type="molecule type" value="Genomic_DNA"/>
</dbReference>
<evidence type="ECO:0000313" key="2">
    <source>
        <dbReference type="Proteomes" id="UP000751190"/>
    </source>
</evidence>
<protein>
    <submittedName>
        <fullName evidence="1">Uncharacterized protein</fullName>
    </submittedName>
</protein>
<proteinExistence type="predicted"/>
<dbReference type="AlphaFoldDB" id="A0A8J6C1V1"/>
<dbReference type="Proteomes" id="UP000751190">
    <property type="component" value="Unassembled WGS sequence"/>
</dbReference>
<gene>
    <name evidence="1" type="ORF">KFE25_005683</name>
</gene>
<sequence>MRFLGRRPESTGGGPALAQAVAAAPANDGDLAVADGRLLMARDLDSGALIPIESAASAVVERRLGARAAKGFASPPSAVAKRLSSAKEQLLLPASLVPHITRLAFSNDAPVVGAAVQLVPTFSIGGCSHATRWRRLRATRDEPLDADAELDEQSVVGAGDSYVATPDDLGHVLVAECVPTGPTGVRGLAGTATTGVVTLAHGVRVQLAGSIERGHAHFDLELAHDDDGAPLGAAAASRSDQPAGGSRRVRLALSADGVQLRTHGRMRGARRALDTARDRRVLAAVGLSAHVRARLLTTDLCRLQLCVAARARPFELVAQSAHERTMAVLTIRAFACLGNTRTLIGAELWPAAPDGGGDGVEFGGGGGGGLGASAIVRAPAVGGHLALLGQPLVGSTLRVQLPANVREADDEAGAGERLVSICWRRSRAGAPATRARHRAQPIDGACGPAYVLSADDVGCFVVAEAVAAHTGGWASVRACAATAEAVSLPAELEERIWSAREAGEARFDAVDVAALGDAHGCGAGGGAGGAAEAAGGGCAKLRHAPARPSVHAHIARCVAASRIGHGAPPSAERTLLVSAQKVKMRFGRRTLAKEPLNEATDARIVLGGGGDGGTGIAAESAQPYAAPAAVCVRMSASVAFDLLMPSAAERDAAVLVLRMFAHERCEQLGVAWWGAPAQSEDDDEDDD</sequence>
<name>A0A8J6C1V1_DIALT</name>